<dbReference type="EMBL" id="NIOJ01000019">
    <property type="protein sequence ID" value="PNT99309.1"/>
    <property type="molecule type" value="Genomic_DNA"/>
</dbReference>
<dbReference type="PROSITE" id="PS00041">
    <property type="entry name" value="HTH_ARAC_FAMILY_1"/>
    <property type="match status" value="1"/>
</dbReference>
<dbReference type="Proteomes" id="UP000236151">
    <property type="component" value="Unassembled WGS sequence"/>
</dbReference>
<dbReference type="AlphaFoldDB" id="A0A2K2FF07"/>
<dbReference type="SMART" id="SM00342">
    <property type="entry name" value="HTH_ARAC"/>
    <property type="match status" value="1"/>
</dbReference>
<evidence type="ECO:0000256" key="2">
    <source>
        <dbReference type="ARBA" id="ARBA00023125"/>
    </source>
</evidence>
<dbReference type="SUPFAM" id="SSF46689">
    <property type="entry name" value="Homeodomain-like"/>
    <property type="match status" value="2"/>
</dbReference>
<feature type="domain" description="HTH araC/xylS-type" evidence="4">
    <location>
        <begin position="8"/>
        <end position="106"/>
    </location>
</feature>
<keyword evidence="1" id="KW-0805">Transcription regulation</keyword>
<dbReference type="PANTHER" id="PTHR47504:SF5">
    <property type="entry name" value="RIGHT ORIGIN-BINDING PROTEIN"/>
    <property type="match status" value="1"/>
</dbReference>
<evidence type="ECO:0000256" key="1">
    <source>
        <dbReference type="ARBA" id="ARBA00023015"/>
    </source>
</evidence>
<dbReference type="SUPFAM" id="SSF55136">
    <property type="entry name" value="Probable bacterial effector-binding domain"/>
    <property type="match status" value="1"/>
</dbReference>
<reference evidence="5 6" key="1">
    <citation type="submission" date="2017-06" db="EMBL/GenBank/DDBJ databases">
        <title>Investigating the central metabolism of Clostridium thermosuccinogenes.</title>
        <authorList>
            <person name="Koendjbiharie J.G."/>
            <person name="van Kranenburg R."/>
        </authorList>
    </citation>
    <scope>NUCLEOTIDE SEQUENCE [LARGE SCALE GENOMIC DNA]</scope>
    <source>
        <strain evidence="5 6">DSM 5806</strain>
    </source>
</reference>
<dbReference type="SMART" id="SM00871">
    <property type="entry name" value="AraC_E_bind"/>
    <property type="match status" value="1"/>
</dbReference>
<dbReference type="Gene3D" id="3.20.80.10">
    <property type="entry name" value="Regulatory factor, effector binding domain"/>
    <property type="match status" value="1"/>
</dbReference>
<evidence type="ECO:0000313" key="6">
    <source>
        <dbReference type="Proteomes" id="UP000236151"/>
    </source>
</evidence>
<dbReference type="InterPro" id="IPR011256">
    <property type="entry name" value="Reg_factor_effector_dom_sf"/>
</dbReference>
<keyword evidence="6" id="KW-1185">Reference proteome</keyword>
<dbReference type="InterPro" id="IPR029442">
    <property type="entry name" value="GyrI-like"/>
</dbReference>
<dbReference type="KEGG" id="cthd:CDO33_15140"/>
<dbReference type="PANTHER" id="PTHR47504">
    <property type="entry name" value="RIGHT ORIGIN-BINDING PROTEIN"/>
    <property type="match status" value="1"/>
</dbReference>
<keyword evidence="3" id="KW-0804">Transcription</keyword>
<dbReference type="Gene3D" id="1.10.10.60">
    <property type="entry name" value="Homeodomain-like"/>
    <property type="match status" value="2"/>
</dbReference>
<evidence type="ECO:0000256" key="3">
    <source>
        <dbReference type="ARBA" id="ARBA00023163"/>
    </source>
</evidence>
<dbReference type="Pfam" id="PF06445">
    <property type="entry name" value="GyrI-like"/>
    <property type="match status" value="1"/>
</dbReference>
<dbReference type="InterPro" id="IPR050959">
    <property type="entry name" value="MarA-like"/>
</dbReference>
<organism evidence="5 6">
    <name type="scientific">Clostridium thermosuccinogenes</name>
    <dbReference type="NCBI Taxonomy" id="84032"/>
    <lineage>
        <taxon>Bacteria</taxon>
        <taxon>Bacillati</taxon>
        <taxon>Bacillota</taxon>
        <taxon>Clostridia</taxon>
        <taxon>Eubacteriales</taxon>
        <taxon>Clostridiaceae</taxon>
        <taxon>Clostridium</taxon>
    </lineage>
</organism>
<gene>
    <name evidence="5" type="ORF">CDQ84_08835</name>
</gene>
<evidence type="ECO:0000259" key="4">
    <source>
        <dbReference type="PROSITE" id="PS01124"/>
    </source>
</evidence>
<dbReference type="GO" id="GO:0003700">
    <property type="term" value="F:DNA-binding transcription factor activity"/>
    <property type="evidence" value="ECO:0007669"/>
    <property type="project" value="InterPro"/>
</dbReference>
<protein>
    <submittedName>
        <fullName evidence="5">AraC family transcriptional regulator</fullName>
    </submittedName>
</protein>
<dbReference type="Pfam" id="PF12833">
    <property type="entry name" value="HTH_18"/>
    <property type="match status" value="1"/>
</dbReference>
<dbReference type="PRINTS" id="PR00032">
    <property type="entry name" value="HTHARAC"/>
</dbReference>
<keyword evidence="2" id="KW-0238">DNA-binding</keyword>
<dbReference type="RefSeq" id="WP_103081378.1">
    <property type="nucleotide sequence ID" value="NZ_CP021850.1"/>
</dbReference>
<proteinExistence type="predicted"/>
<sequence length="281" mass="32293">MDWVERTNRAIDYIEENLTGDINYSEAAKAACCSTYHFSRLFAAVTGVTLSEYIRRRRLSLAAFDLQNSNEKVIDIALKYGYDSPDSFARAFQNMHGVKPSEAREKGVQLKVFPRMSFQIIIKGDMEMEYRLEELDFELRIVGKRKTVNTKKAFEEIPALWNGSKKDGFMQKLIDMSWENPKCKLESLLGICGKEAAIMDEEFDYFMGVRYDGVVPEGMEVLIIPSGLWAVFPNVIDAWKRLYSEWLPTSGYELANLPCIECHYPPGHDPDNELWVPIVKK</sequence>
<dbReference type="InterPro" id="IPR009057">
    <property type="entry name" value="Homeodomain-like_sf"/>
</dbReference>
<dbReference type="InterPro" id="IPR010499">
    <property type="entry name" value="AraC_E-bd"/>
</dbReference>
<name>A0A2K2FF07_9CLOT</name>
<comment type="caution">
    <text evidence="5">The sequence shown here is derived from an EMBL/GenBank/DDBJ whole genome shotgun (WGS) entry which is preliminary data.</text>
</comment>
<dbReference type="InterPro" id="IPR020449">
    <property type="entry name" value="Tscrpt_reg_AraC-type_HTH"/>
</dbReference>
<accession>A0A2K2FF07</accession>
<dbReference type="InterPro" id="IPR018062">
    <property type="entry name" value="HTH_AraC-typ_CS"/>
</dbReference>
<evidence type="ECO:0000313" key="5">
    <source>
        <dbReference type="EMBL" id="PNT99309.1"/>
    </source>
</evidence>
<dbReference type="OrthoDB" id="9801123at2"/>
<dbReference type="PROSITE" id="PS01124">
    <property type="entry name" value="HTH_ARAC_FAMILY_2"/>
    <property type="match status" value="1"/>
</dbReference>
<dbReference type="GO" id="GO:0043565">
    <property type="term" value="F:sequence-specific DNA binding"/>
    <property type="evidence" value="ECO:0007669"/>
    <property type="project" value="InterPro"/>
</dbReference>
<dbReference type="InterPro" id="IPR018060">
    <property type="entry name" value="HTH_AraC"/>
</dbReference>